<dbReference type="Proteomes" id="UP000002139">
    <property type="component" value="Chromosome"/>
</dbReference>
<dbReference type="Pfam" id="PF01814">
    <property type="entry name" value="Hemerythrin"/>
    <property type="match status" value="1"/>
</dbReference>
<evidence type="ECO:0000256" key="3">
    <source>
        <dbReference type="ARBA" id="ARBA00022723"/>
    </source>
</evidence>
<dbReference type="PANTHER" id="PTHR36438:SF1">
    <property type="entry name" value="IRON-SULFUR CLUSTER REPAIR PROTEIN YTFE"/>
    <property type="match status" value="1"/>
</dbReference>
<dbReference type="GO" id="GO:0005737">
    <property type="term" value="C:cytoplasm"/>
    <property type="evidence" value="ECO:0007669"/>
    <property type="project" value="UniProtKB-SubCell"/>
</dbReference>
<dbReference type="Gene3D" id="1.10.3910.10">
    <property type="entry name" value="SP0561-like"/>
    <property type="match status" value="1"/>
</dbReference>
<sequence>MRSILERDRRGGKPASDFGGEIGWIRARWISGTRPAYADDRRSTVLNPTRSVANIVLDHSECAQVFQQHRIDFCCRGELSLEQAAKERGVELSALLGQLERAIAERRGGAPGAVREVPTPALIDHIVGKHHAYLRKALPFVRPLAAKVARVHGEHNPKLRALDGAVGELSEALLLHLDDEEATLFPALRSAGAHVDPETTRALAAMRDEHLAVAKLLETIRDASDDFALPDWACGSYRALFGELQAIEQDIFQHVHLENHVLAPRFGS</sequence>
<dbReference type="AlphaFoldDB" id="A9GU43"/>
<evidence type="ECO:0000313" key="7">
    <source>
        <dbReference type="Proteomes" id="UP000002139"/>
    </source>
</evidence>
<dbReference type="Gene3D" id="1.20.120.520">
    <property type="entry name" value="nmb1532 protein domain like"/>
    <property type="match status" value="1"/>
</dbReference>
<dbReference type="InterPro" id="IPR038062">
    <property type="entry name" value="ScdA-like_N_sf"/>
</dbReference>
<dbReference type="eggNOG" id="COG2846">
    <property type="taxonomic scope" value="Bacteria"/>
</dbReference>
<evidence type="ECO:0000256" key="4">
    <source>
        <dbReference type="ARBA" id="ARBA00023004"/>
    </source>
</evidence>
<keyword evidence="2" id="KW-0963">Cytoplasm</keyword>
<proteinExistence type="predicted"/>
<dbReference type="STRING" id="448385.sce6863"/>
<reference evidence="6 7" key="1">
    <citation type="journal article" date="2007" name="Nat. Biotechnol.">
        <title>Complete genome sequence of the myxobacterium Sorangium cellulosum.</title>
        <authorList>
            <person name="Schneiker S."/>
            <person name="Perlova O."/>
            <person name="Kaiser O."/>
            <person name="Gerth K."/>
            <person name="Alici A."/>
            <person name="Altmeyer M.O."/>
            <person name="Bartels D."/>
            <person name="Bekel T."/>
            <person name="Beyer S."/>
            <person name="Bode E."/>
            <person name="Bode H.B."/>
            <person name="Bolten C.J."/>
            <person name="Choudhuri J.V."/>
            <person name="Doss S."/>
            <person name="Elnakady Y.A."/>
            <person name="Frank B."/>
            <person name="Gaigalat L."/>
            <person name="Goesmann A."/>
            <person name="Groeger C."/>
            <person name="Gross F."/>
            <person name="Jelsbak L."/>
            <person name="Jelsbak L."/>
            <person name="Kalinowski J."/>
            <person name="Kegler C."/>
            <person name="Knauber T."/>
            <person name="Konietzny S."/>
            <person name="Kopp M."/>
            <person name="Krause L."/>
            <person name="Krug D."/>
            <person name="Linke B."/>
            <person name="Mahmud T."/>
            <person name="Martinez-Arias R."/>
            <person name="McHardy A.C."/>
            <person name="Merai M."/>
            <person name="Meyer F."/>
            <person name="Mormann S."/>
            <person name="Munoz-Dorado J."/>
            <person name="Perez J."/>
            <person name="Pradella S."/>
            <person name="Rachid S."/>
            <person name="Raddatz G."/>
            <person name="Rosenau F."/>
            <person name="Rueckert C."/>
            <person name="Sasse F."/>
            <person name="Scharfe M."/>
            <person name="Schuster S.C."/>
            <person name="Suen G."/>
            <person name="Treuner-Lange A."/>
            <person name="Velicer G.J."/>
            <person name="Vorholter F.-J."/>
            <person name="Weissman K.J."/>
            <person name="Welch R.D."/>
            <person name="Wenzel S.C."/>
            <person name="Whitworth D.E."/>
            <person name="Wilhelm S."/>
            <person name="Wittmann C."/>
            <person name="Bloecker H."/>
            <person name="Puehler A."/>
            <person name="Mueller R."/>
        </authorList>
    </citation>
    <scope>NUCLEOTIDE SEQUENCE [LARGE SCALE GENOMIC DNA]</scope>
    <source>
        <strain evidence="7">So ce56</strain>
    </source>
</reference>
<keyword evidence="4" id="KW-0408">Iron</keyword>
<evidence type="ECO:0000256" key="1">
    <source>
        <dbReference type="ARBA" id="ARBA00004496"/>
    </source>
</evidence>
<dbReference type="PANTHER" id="PTHR36438">
    <property type="entry name" value="IRON-SULFUR CLUSTER REPAIR PROTEIN YTFE"/>
    <property type="match status" value="1"/>
</dbReference>
<dbReference type="Pfam" id="PF04405">
    <property type="entry name" value="ScdA_N"/>
    <property type="match status" value="1"/>
</dbReference>
<dbReference type="EMBL" id="AM746676">
    <property type="protein sequence ID" value="CAN97033.1"/>
    <property type="molecule type" value="Genomic_DNA"/>
</dbReference>
<dbReference type="GO" id="GO:0046872">
    <property type="term" value="F:metal ion binding"/>
    <property type="evidence" value="ECO:0007669"/>
    <property type="project" value="UniProtKB-KW"/>
</dbReference>
<feature type="domain" description="Hemerythrin-like" evidence="5">
    <location>
        <begin position="124"/>
        <end position="265"/>
    </location>
</feature>
<dbReference type="BioCyc" id="SCEL448385:SCE_RS35205-MONOMER"/>
<dbReference type="KEGG" id="scl:sce6863"/>
<keyword evidence="7" id="KW-1185">Reference proteome</keyword>
<evidence type="ECO:0000259" key="5">
    <source>
        <dbReference type="Pfam" id="PF01814"/>
    </source>
</evidence>
<dbReference type="NCBIfam" id="TIGR03652">
    <property type="entry name" value="FeS_repair_RIC"/>
    <property type="match status" value="1"/>
</dbReference>
<gene>
    <name evidence="6" type="ordered locus">sce6863</name>
</gene>
<dbReference type="InterPro" id="IPR012312">
    <property type="entry name" value="Hemerythrin-like"/>
</dbReference>
<name>A9GU43_SORC5</name>
<evidence type="ECO:0000313" key="6">
    <source>
        <dbReference type="EMBL" id="CAN97033.1"/>
    </source>
</evidence>
<keyword evidence="3" id="KW-0479">Metal-binding</keyword>
<dbReference type="InterPro" id="IPR019903">
    <property type="entry name" value="RIC_family"/>
</dbReference>
<dbReference type="HOGENOM" id="CLU_076075_2_0_7"/>
<protein>
    <recommendedName>
        <fullName evidence="5">Hemerythrin-like domain-containing protein</fullName>
    </recommendedName>
</protein>
<accession>A9GU43</accession>
<comment type="subcellular location">
    <subcellularLocation>
        <location evidence="1">Cytoplasm</location>
    </subcellularLocation>
</comment>
<evidence type="ECO:0000256" key="2">
    <source>
        <dbReference type="ARBA" id="ARBA00022490"/>
    </source>
</evidence>
<organism evidence="6 7">
    <name type="scientific">Sorangium cellulosum (strain So ce56)</name>
    <name type="common">Polyangium cellulosum (strain So ce56)</name>
    <dbReference type="NCBI Taxonomy" id="448385"/>
    <lineage>
        <taxon>Bacteria</taxon>
        <taxon>Pseudomonadati</taxon>
        <taxon>Myxococcota</taxon>
        <taxon>Polyangia</taxon>
        <taxon>Polyangiales</taxon>
        <taxon>Polyangiaceae</taxon>
        <taxon>Sorangium</taxon>
    </lineage>
</organism>
<dbReference type="OrthoDB" id="9797132at2"/>